<organism evidence="1">
    <name type="scientific">Brassica napus</name>
    <name type="common">Rape</name>
    <dbReference type="NCBI Taxonomy" id="3708"/>
    <lineage>
        <taxon>Eukaryota</taxon>
        <taxon>Viridiplantae</taxon>
        <taxon>Streptophyta</taxon>
        <taxon>Embryophyta</taxon>
        <taxon>Tracheophyta</taxon>
        <taxon>Spermatophyta</taxon>
        <taxon>Magnoliopsida</taxon>
        <taxon>eudicotyledons</taxon>
        <taxon>Gunneridae</taxon>
        <taxon>Pentapetalae</taxon>
        <taxon>rosids</taxon>
        <taxon>malvids</taxon>
        <taxon>Brassicales</taxon>
        <taxon>Brassicaceae</taxon>
        <taxon>Brassiceae</taxon>
        <taxon>Brassica</taxon>
    </lineage>
</organism>
<name>A0A816QVD1_BRANA</name>
<dbReference type="AlphaFoldDB" id="A0A816QVD1"/>
<evidence type="ECO:0000313" key="1">
    <source>
        <dbReference type="EMBL" id="CAF2065725.1"/>
    </source>
</evidence>
<gene>
    <name evidence="1" type="ORF">DARMORV10_C06P53200.1</name>
</gene>
<protein>
    <submittedName>
        <fullName evidence="1">(rape) hypothetical protein</fullName>
    </submittedName>
</protein>
<proteinExistence type="predicted"/>
<dbReference type="EMBL" id="HG994370">
    <property type="protein sequence ID" value="CAF2065725.1"/>
    <property type="molecule type" value="Genomic_DNA"/>
</dbReference>
<dbReference type="Proteomes" id="UP001295469">
    <property type="component" value="Chromosome C06"/>
</dbReference>
<sequence>MKCYFQSFRANICSNLISWHPLSTIPLLSSSDQARESAWELDAAIAEKEKECLKHAAIDTGNLEVLTFHHWFCETVGFVRKTKEHRD</sequence>
<accession>A0A816QVD1</accession>
<reference evidence="1" key="1">
    <citation type="submission" date="2021-01" db="EMBL/GenBank/DDBJ databases">
        <authorList>
            <consortium name="Genoscope - CEA"/>
            <person name="William W."/>
        </authorList>
    </citation>
    <scope>NUCLEOTIDE SEQUENCE</scope>
</reference>